<accession>A0ABN2IFU8</accession>
<feature type="transmembrane region" description="Helical" evidence="1">
    <location>
        <begin position="12"/>
        <end position="31"/>
    </location>
</feature>
<protein>
    <submittedName>
        <fullName evidence="2">Uncharacterized protein</fullName>
    </submittedName>
</protein>
<gene>
    <name evidence="2" type="ORF">GCM10009831_12420</name>
</gene>
<dbReference type="Proteomes" id="UP001500383">
    <property type="component" value="Unassembled WGS sequence"/>
</dbReference>
<dbReference type="EMBL" id="BAAAQG010000006">
    <property type="protein sequence ID" value="GAA1704273.1"/>
    <property type="molecule type" value="Genomic_DNA"/>
</dbReference>
<keyword evidence="3" id="KW-1185">Reference proteome</keyword>
<proteinExistence type="predicted"/>
<evidence type="ECO:0000313" key="3">
    <source>
        <dbReference type="Proteomes" id="UP001500383"/>
    </source>
</evidence>
<comment type="caution">
    <text evidence="2">The sequence shown here is derived from an EMBL/GenBank/DDBJ whole genome shotgun (WGS) entry which is preliminary data.</text>
</comment>
<sequence>MRAGLRGCLLGVMQGILVVLVPVLLAGFALLMDKFEAAILAEPEQIET</sequence>
<keyword evidence="1" id="KW-1133">Transmembrane helix</keyword>
<organism evidence="2 3">
    <name type="scientific">Dietzia cercidiphylli</name>
    <dbReference type="NCBI Taxonomy" id="498199"/>
    <lineage>
        <taxon>Bacteria</taxon>
        <taxon>Bacillati</taxon>
        <taxon>Actinomycetota</taxon>
        <taxon>Actinomycetes</taxon>
        <taxon>Mycobacteriales</taxon>
        <taxon>Dietziaceae</taxon>
        <taxon>Dietzia</taxon>
    </lineage>
</organism>
<keyword evidence="1" id="KW-0472">Membrane</keyword>
<evidence type="ECO:0000256" key="1">
    <source>
        <dbReference type="SAM" id="Phobius"/>
    </source>
</evidence>
<keyword evidence="1" id="KW-0812">Transmembrane</keyword>
<name>A0ABN2IFU8_9ACTN</name>
<evidence type="ECO:0000313" key="2">
    <source>
        <dbReference type="EMBL" id="GAA1704273.1"/>
    </source>
</evidence>
<reference evidence="2 3" key="1">
    <citation type="journal article" date="2019" name="Int. J. Syst. Evol. Microbiol.">
        <title>The Global Catalogue of Microorganisms (GCM) 10K type strain sequencing project: providing services to taxonomists for standard genome sequencing and annotation.</title>
        <authorList>
            <consortium name="The Broad Institute Genomics Platform"/>
            <consortium name="The Broad Institute Genome Sequencing Center for Infectious Disease"/>
            <person name="Wu L."/>
            <person name="Ma J."/>
        </authorList>
    </citation>
    <scope>NUCLEOTIDE SEQUENCE [LARGE SCALE GENOMIC DNA]</scope>
    <source>
        <strain evidence="2 3">JCM 16002</strain>
    </source>
</reference>